<evidence type="ECO:0000313" key="7">
    <source>
        <dbReference type="Proteomes" id="UP000678393"/>
    </source>
</evidence>
<comment type="caution">
    <text evidence="6">The sequence shown here is derived from an EMBL/GenBank/DDBJ whole genome shotgun (WGS) entry which is preliminary data.</text>
</comment>
<reference evidence="6" key="1">
    <citation type="submission" date="2021-04" db="EMBL/GenBank/DDBJ databases">
        <authorList>
            <consortium name="Molecular Ecology Group"/>
        </authorList>
    </citation>
    <scope>NUCLEOTIDE SEQUENCE</scope>
</reference>
<protein>
    <recommendedName>
        <fullName evidence="5">Methyltransferase domain-containing protein</fullName>
    </recommendedName>
</protein>
<feature type="domain" description="Methyltransferase" evidence="5">
    <location>
        <begin position="46"/>
        <end position="183"/>
    </location>
</feature>
<dbReference type="Gene3D" id="3.40.50.150">
    <property type="entry name" value="Vaccinia Virus protein VP39"/>
    <property type="match status" value="1"/>
</dbReference>
<dbReference type="GO" id="GO:0032259">
    <property type="term" value="P:methylation"/>
    <property type="evidence" value="ECO:0007669"/>
    <property type="project" value="UniProtKB-KW"/>
</dbReference>
<evidence type="ECO:0000256" key="1">
    <source>
        <dbReference type="ARBA" id="ARBA00022490"/>
    </source>
</evidence>
<dbReference type="InterPro" id="IPR025714">
    <property type="entry name" value="Methyltranfer_dom"/>
</dbReference>
<dbReference type="Proteomes" id="UP000678393">
    <property type="component" value="Unassembled WGS sequence"/>
</dbReference>
<dbReference type="SUPFAM" id="SSF53335">
    <property type="entry name" value="S-adenosyl-L-methionine-dependent methyltransferases"/>
    <property type="match status" value="1"/>
</dbReference>
<keyword evidence="3" id="KW-0808">Transferase</keyword>
<dbReference type="PANTHER" id="PTHR12843:SF5">
    <property type="entry name" value="EEF1A LYSINE METHYLTRANSFERASE 2"/>
    <property type="match status" value="1"/>
</dbReference>
<name>A0A8S3YNG5_9EUPU</name>
<gene>
    <name evidence="6" type="ORF">CUNI_LOCUS2543</name>
</gene>
<organism evidence="6 7">
    <name type="scientific">Candidula unifasciata</name>
    <dbReference type="NCBI Taxonomy" id="100452"/>
    <lineage>
        <taxon>Eukaryota</taxon>
        <taxon>Metazoa</taxon>
        <taxon>Spiralia</taxon>
        <taxon>Lophotrochozoa</taxon>
        <taxon>Mollusca</taxon>
        <taxon>Gastropoda</taxon>
        <taxon>Heterobranchia</taxon>
        <taxon>Euthyneura</taxon>
        <taxon>Panpulmonata</taxon>
        <taxon>Eupulmonata</taxon>
        <taxon>Stylommatophora</taxon>
        <taxon>Helicina</taxon>
        <taxon>Helicoidea</taxon>
        <taxon>Geomitridae</taxon>
        <taxon>Candidula</taxon>
    </lineage>
</organism>
<keyword evidence="4" id="KW-0949">S-adenosyl-L-methionine</keyword>
<evidence type="ECO:0000256" key="3">
    <source>
        <dbReference type="ARBA" id="ARBA00022679"/>
    </source>
</evidence>
<evidence type="ECO:0000256" key="2">
    <source>
        <dbReference type="ARBA" id="ARBA00022603"/>
    </source>
</evidence>
<sequence>WEDTYSRELKVFQDVGDTGEIWFGEEVQDRIVRWVTKRSQLPVTSRILDIGCGNGMLLLALRSEGFTDLTGVDYSEGAVSLSRSIAQKEGVTDIQFEVCDVLLPSSVAGLCRNGHFDVCLDKGTYDAISLHDAESSTDRVKYGQNVQSLLSEQGLLIITSCNWTKEQLEQNFQADFETVCEIPAPRYTFGGKIGQTVTTLVLKKRLNPDS</sequence>
<dbReference type="EMBL" id="CAJHNH020000330">
    <property type="protein sequence ID" value="CAG5116985.1"/>
    <property type="molecule type" value="Genomic_DNA"/>
</dbReference>
<dbReference type="InterPro" id="IPR029063">
    <property type="entry name" value="SAM-dependent_MTases_sf"/>
</dbReference>
<dbReference type="PANTHER" id="PTHR12843">
    <property type="entry name" value="PROTEIN-LYSINE N-METHYLTRANSFERASE METTL10"/>
    <property type="match status" value="1"/>
</dbReference>
<proteinExistence type="inferred from homology"/>
<evidence type="ECO:0000256" key="4">
    <source>
        <dbReference type="ARBA" id="ARBA00022691"/>
    </source>
</evidence>
<dbReference type="HAMAP" id="MF_03188">
    <property type="entry name" value="Methyltr_EFM4"/>
    <property type="match status" value="1"/>
</dbReference>
<evidence type="ECO:0000313" key="6">
    <source>
        <dbReference type="EMBL" id="CAG5116985.1"/>
    </source>
</evidence>
<evidence type="ECO:0000259" key="5">
    <source>
        <dbReference type="Pfam" id="PF13847"/>
    </source>
</evidence>
<dbReference type="GO" id="GO:0005737">
    <property type="term" value="C:cytoplasm"/>
    <property type="evidence" value="ECO:0007669"/>
    <property type="project" value="TreeGrafter"/>
</dbReference>
<dbReference type="AlphaFoldDB" id="A0A8S3YNG5"/>
<dbReference type="GO" id="GO:0016279">
    <property type="term" value="F:protein-lysine N-methyltransferase activity"/>
    <property type="evidence" value="ECO:0007669"/>
    <property type="project" value="TreeGrafter"/>
</dbReference>
<accession>A0A8S3YNG5</accession>
<feature type="non-terminal residue" evidence="6">
    <location>
        <position position="1"/>
    </location>
</feature>
<keyword evidence="7" id="KW-1185">Reference proteome</keyword>
<dbReference type="InterPro" id="IPR026635">
    <property type="entry name" value="Efm4/METTL10"/>
</dbReference>
<dbReference type="CDD" id="cd02440">
    <property type="entry name" value="AdoMet_MTases"/>
    <property type="match status" value="1"/>
</dbReference>
<dbReference type="Pfam" id="PF13847">
    <property type="entry name" value="Methyltransf_31"/>
    <property type="match status" value="1"/>
</dbReference>
<keyword evidence="2" id="KW-0489">Methyltransferase</keyword>
<keyword evidence="1" id="KW-0963">Cytoplasm</keyword>
<dbReference type="OrthoDB" id="540004at2759"/>